<dbReference type="InterPro" id="IPR037472">
    <property type="entry name" value="MBD8"/>
</dbReference>
<evidence type="ECO:0000313" key="3">
    <source>
        <dbReference type="EMBL" id="KAK7410519.1"/>
    </source>
</evidence>
<feature type="transmembrane region" description="Helical" evidence="2">
    <location>
        <begin position="338"/>
        <end position="357"/>
    </location>
</feature>
<protein>
    <submittedName>
        <fullName evidence="3">Uncharacterized protein</fullName>
    </submittedName>
</protein>
<gene>
    <name evidence="3" type="ORF">VNO78_01355</name>
</gene>
<reference evidence="3 4" key="1">
    <citation type="submission" date="2024-01" db="EMBL/GenBank/DDBJ databases">
        <title>The genomes of 5 underutilized Papilionoideae crops provide insights into root nodulation and disease resistanc.</title>
        <authorList>
            <person name="Jiang F."/>
        </authorList>
    </citation>
    <scope>NUCLEOTIDE SEQUENCE [LARGE SCALE GENOMIC DNA]</scope>
    <source>
        <strain evidence="3">DUOXIRENSHENG_FW03</strain>
        <tissue evidence="3">Leaves</tissue>
    </source>
</reference>
<feature type="transmembrane region" description="Helical" evidence="2">
    <location>
        <begin position="298"/>
        <end position="318"/>
    </location>
</feature>
<feature type="compositionally biased region" description="Polar residues" evidence="1">
    <location>
        <begin position="59"/>
        <end position="71"/>
    </location>
</feature>
<evidence type="ECO:0000256" key="2">
    <source>
        <dbReference type="SAM" id="Phobius"/>
    </source>
</evidence>
<keyword evidence="2" id="KW-0472">Membrane</keyword>
<evidence type="ECO:0000256" key="1">
    <source>
        <dbReference type="SAM" id="MobiDB-lite"/>
    </source>
</evidence>
<dbReference type="PANTHER" id="PTHR37701:SF14">
    <property type="entry name" value="METHYL-CPG-BINDING DOMAIN PROTEIN"/>
    <property type="match status" value="1"/>
</dbReference>
<feature type="compositionally biased region" description="Basic residues" evidence="1">
    <location>
        <begin position="167"/>
        <end position="176"/>
    </location>
</feature>
<dbReference type="EMBL" id="JAYMYS010000001">
    <property type="protein sequence ID" value="KAK7410519.1"/>
    <property type="molecule type" value="Genomic_DNA"/>
</dbReference>
<evidence type="ECO:0000313" key="4">
    <source>
        <dbReference type="Proteomes" id="UP001386955"/>
    </source>
</evidence>
<sequence length="1114" mass="120901">MATPQPDPSSDHIDSLPLVDLRLLSQSELYSLSLSGATHRHRRGNDDDSVIPKIDRSNFNESAGSRKQTYSKLRLKKRKPNSPPAAASSSLHIPLHIPEPEDQENSQIITLLQELFGVESLRNAPRLNRNDAEEHRLVPVQVEFKQPSPLSTSFPNVPIGFVDGSQTKRKRGRPRKHENNSVTVIVEEPKKVKADGDGERKAMAAINEKGSMVDDVGLDGDPFEEELKRRTQGLETEPQILEFLEALNGEWASQRKKRRIVSASDLGDLLPAGWKIVITVMRRAGRASALCRRYVRSCGTLLLLQGQLFLAGAMLFVAKTAAGVGKTLPTTVLTSGRFYAMPCLVLFHIWPAFPLVSSADVHFKATVSSLAVALAISFTGFFYYLTLLTYPNAHVFVQCPAFACSLPDFASTLKICPKSTSRYDVDMVDSARKIGLNYSKRDHVLAPSNGELPEPLCGFVPCCPGGRQFESCKEASAYVLSASGVQDRNQLKPSFTDDAQQLSSSMNMASVSCVGHVPTGDMKTDASANYLSLAGASIHASHEKILPISSSIGSENFNSDLALSCKLGDATGGSFRDFDHQTEDRQLLKADKNGNSIQGSSFVEDRVCNVRSEKLVGANESNDAACNLYIPLVFSTPVSNNNSDNGQFSDEINAATCVKGGISNIANQDRYTGCYETVPCGNEPACVDKDGSGLSVKLVEENIQKITFESSTLAPNSEVKIFGGENLEDRHLISSLGGMEIRDGSINNDKQPIISSRDQAEIIDVSANVKQQASISNMDRAQTSELKDSDENIFDSDLFNSSISERTCVHSGYINNVSFSSCTQDASEYGGFDFASDLKLAKDVSDNNILSNEEAVTRCLQERSCLNDQNSMMDDNLFALTGNQPSAFHDNLNISDGTFDALNAVDAGCLEPQLGIVSCSNIAVDTYTAASIMQGNSQGCVSIPLGGSILNFENQNDDGVNRTNESCVPEKAQNAVEIFQTDSMGNNFLIKCVSSSAKCTGNHKALLVYSQFPMKMISKKSVSDFSSILGLIDSADCDGGFSVPEEMDWRVYGFLKVRGEDIVESKLAIADGKGGGGRFPLSFKPYLGAMEAFFFLVRHNVTSEVHVSGHKSLD</sequence>
<accession>A0AAN9XVH7</accession>
<keyword evidence="2" id="KW-0812">Transmembrane</keyword>
<proteinExistence type="predicted"/>
<dbReference type="Proteomes" id="UP001386955">
    <property type="component" value="Unassembled WGS sequence"/>
</dbReference>
<name>A0AAN9XVH7_PSOTE</name>
<keyword evidence="4" id="KW-1185">Reference proteome</keyword>
<feature type="region of interest" description="Disordered" evidence="1">
    <location>
        <begin position="36"/>
        <end position="90"/>
    </location>
</feature>
<dbReference type="AlphaFoldDB" id="A0AAN9XVH7"/>
<feature type="region of interest" description="Disordered" evidence="1">
    <location>
        <begin position="155"/>
        <end position="179"/>
    </location>
</feature>
<comment type="caution">
    <text evidence="3">The sequence shown here is derived from an EMBL/GenBank/DDBJ whole genome shotgun (WGS) entry which is preliminary data.</text>
</comment>
<feature type="transmembrane region" description="Helical" evidence="2">
    <location>
        <begin position="369"/>
        <end position="390"/>
    </location>
</feature>
<dbReference type="PANTHER" id="PTHR37701">
    <property type="entry name" value="METHYL-CPG-BINDING DOMAIN-CONTAINING PROTEIN 8"/>
    <property type="match status" value="1"/>
</dbReference>
<keyword evidence="2" id="KW-1133">Transmembrane helix</keyword>
<organism evidence="3 4">
    <name type="scientific">Psophocarpus tetragonolobus</name>
    <name type="common">Winged bean</name>
    <name type="synonym">Dolichos tetragonolobus</name>
    <dbReference type="NCBI Taxonomy" id="3891"/>
    <lineage>
        <taxon>Eukaryota</taxon>
        <taxon>Viridiplantae</taxon>
        <taxon>Streptophyta</taxon>
        <taxon>Embryophyta</taxon>
        <taxon>Tracheophyta</taxon>
        <taxon>Spermatophyta</taxon>
        <taxon>Magnoliopsida</taxon>
        <taxon>eudicotyledons</taxon>
        <taxon>Gunneridae</taxon>
        <taxon>Pentapetalae</taxon>
        <taxon>rosids</taxon>
        <taxon>fabids</taxon>
        <taxon>Fabales</taxon>
        <taxon>Fabaceae</taxon>
        <taxon>Papilionoideae</taxon>
        <taxon>50 kb inversion clade</taxon>
        <taxon>NPAAA clade</taxon>
        <taxon>indigoferoid/millettioid clade</taxon>
        <taxon>Phaseoleae</taxon>
        <taxon>Psophocarpus</taxon>
    </lineage>
</organism>